<keyword evidence="1" id="KW-0862">Zinc</keyword>
<dbReference type="EMBL" id="CAJVQB010093826">
    <property type="protein sequence ID" value="CAG8848878.1"/>
    <property type="molecule type" value="Genomic_DNA"/>
</dbReference>
<protein>
    <submittedName>
        <fullName evidence="3">13948_t:CDS:1</fullName>
    </submittedName>
</protein>
<organism evidence="3 4">
    <name type="scientific">Gigaspora margarita</name>
    <dbReference type="NCBI Taxonomy" id="4874"/>
    <lineage>
        <taxon>Eukaryota</taxon>
        <taxon>Fungi</taxon>
        <taxon>Fungi incertae sedis</taxon>
        <taxon>Mucoromycota</taxon>
        <taxon>Glomeromycotina</taxon>
        <taxon>Glomeromycetes</taxon>
        <taxon>Diversisporales</taxon>
        <taxon>Gigasporaceae</taxon>
        <taxon>Gigaspora</taxon>
    </lineage>
</organism>
<feature type="domain" description="SWIM-type" evidence="2">
    <location>
        <begin position="89"/>
        <end position="122"/>
    </location>
</feature>
<dbReference type="InterPro" id="IPR007527">
    <property type="entry name" value="Znf_SWIM"/>
</dbReference>
<evidence type="ECO:0000313" key="3">
    <source>
        <dbReference type="EMBL" id="CAG8848878.1"/>
    </source>
</evidence>
<keyword evidence="1" id="KW-0863">Zinc-finger</keyword>
<keyword evidence="1" id="KW-0479">Metal-binding</keyword>
<proteinExistence type="predicted"/>
<dbReference type="PROSITE" id="PS50966">
    <property type="entry name" value="ZF_SWIM"/>
    <property type="match status" value="1"/>
</dbReference>
<reference evidence="3 4" key="1">
    <citation type="submission" date="2021-06" db="EMBL/GenBank/DDBJ databases">
        <authorList>
            <person name="Kallberg Y."/>
            <person name="Tangrot J."/>
            <person name="Rosling A."/>
        </authorList>
    </citation>
    <scope>NUCLEOTIDE SEQUENCE [LARGE SCALE GENOMIC DNA]</scope>
    <source>
        <strain evidence="3 4">120-4 pot B 10/14</strain>
    </source>
</reference>
<gene>
    <name evidence="3" type="ORF">GMARGA_LOCUS39408</name>
</gene>
<sequence>MRATTPIGKTNMMIESHWKVLKHCYLHRFNRPRLDYLVWIIYSRVLPDQTTHFQQISLGRATPKWFDEFKKSWNQLATKPIADSVEERYAINLDYWLCSCPSFLRSRFLICKHLIHRAIEKVNEPKEILTPNLDLQLQSSMTFSADGDDENANPELYQQCEVKVVALEYLSNHLREELSLNNIRHVRNVVNNMDQVFTIINDIKSSQLNLKRGNTWSAKT</sequence>
<accession>A0ABN7X6P9</accession>
<dbReference type="Proteomes" id="UP000789901">
    <property type="component" value="Unassembled WGS sequence"/>
</dbReference>
<evidence type="ECO:0000313" key="4">
    <source>
        <dbReference type="Proteomes" id="UP000789901"/>
    </source>
</evidence>
<evidence type="ECO:0000256" key="1">
    <source>
        <dbReference type="PROSITE-ProRule" id="PRU00325"/>
    </source>
</evidence>
<keyword evidence="4" id="KW-1185">Reference proteome</keyword>
<feature type="non-terminal residue" evidence="3">
    <location>
        <position position="220"/>
    </location>
</feature>
<name>A0ABN7X6P9_GIGMA</name>
<evidence type="ECO:0000259" key="2">
    <source>
        <dbReference type="PROSITE" id="PS50966"/>
    </source>
</evidence>
<comment type="caution">
    <text evidence="3">The sequence shown here is derived from an EMBL/GenBank/DDBJ whole genome shotgun (WGS) entry which is preliminary data.</text>
</comment>